<reference evidence="2 3" key="1">
    <citation type="submission" date="2016-09" db="EMBL/GenBank/DDBJ databases">
        <title>Genomic Taxonomy of the Vibrionaceae.</title>
        <authorList>
            <person name="Gonzalez-Castillo A."/>
            <person name="Gomez-Gil B."/>
            <person name="Enciso-Ibarra K."/>
        </authorList>
    </citation>
    <scope>NUCLEOTIDE SEQUENCE [LARGE SCALE GENOMIC DNA]</scope>
    <source>
        <strain evidence="2 3">CAIM 1902</strain>
    </source>
</reference>
<evidence type="ECO:0000313" key="2">
    <source>
        <dbReference type="EMBL" id="OLQ89509.1"/>
    </source>
</evidence>
<dbReference type="RefSeq" id="WP_075715529.1">
    <property type="nucleotide sequence ID" value="NZ_AP019655.1"/>
</dbReference>
<comment type="caution">
    <text evidence="2">The sequence shown here is derived from an EMBL/GenBank/DDBJ whole genome shotgun (WGS) entry which is preliminary data.</text>
</comment>
<organism evidence="2 3">
    <name type="scientific">Vibrio panuliri</name>
    <dbReference type="NCBI Taxonomy" id="1381081"/>
    <lineage>
        <taxon>Bacteria</taxon>
        <taxon>Pseudomonadati</taxon>
        <taxon>Pseudomonadota</taxon>
        <taxon>Gammaproteobacteria</taxon>
        <taxon>Vibrionales</taxon>
        <taxon>Vibrionaceae</taxon>
        <taxon>Vibrio</taxon>
    </lineage>
</organism>
<feature type="domain" description="NIPSNAP" evidence="1">
    <location>
        <begin position="4"/>
        <end position="86"/>
    </location>
</feature>
<dbReference type="SUPFAM" id="SSF54909">
    <property type="entry name" value="Dimeric alpha+beta barrel"/>
    <property type="match status" value="1"/>
</dbReference>
<evidence type="ECO:0000313" key="3">
    <source>
        <dbReference type="Proteomes" id="UP000186039"/>
    </source>
</evidence>
<name>A0ABX3FCD3_9VIBR</name>
<evidence type="ECO:0000259" key="1">
    <source>
        <dbReference type="Pfam" id="PF07978"/>
    </source>
</evidence>
<dbReference type="Pfam" id="PF07978">
    <property type="entry name" value="NIPSNAP"/>
    <property type="match status" value="1"/>
</dbReference>
<dbReference type="InterPro" id="IPR012577">
    <property type="entry name" value="NIPSNAP"/>
</dbReference>
<keyword evidence="3" id="KW-1185">Reference proteome</keyword>
<protein>
    <recommendedName>
        <fullName evidence="1">NIPSNAP domain-containing protein</fullName>
    </recommendedName>
</protein>
<accession>A0ABX3FCD3</accession>
<sequence>MKIVELREYRIKPGKTAEWLNWMREELLPYQRSKGMIIIDTYVRQNEDGSDSFIWLREFASESARQQVYANTYDQWWVTNIRPRVFTLIEEDSISVKLLQPVEL</sequence>
<proteinExistence type="predicted"/>
<dbReference type="Gene3D" id="3.30.70.100">
    <property type="match status" value="1"/>
</dbReference>
<dbReference type="InterPro" id="IPR011008">
    <property type="entry name" value="Dimeric_a/b-barrel"/>
</dbReference>
<dbReference type="EMBL" id="MJMH01000184">
    <property type="protein sequence ID" value="OLQ89509.1"/>
    <property type="molecule type" value="Genomic_DNA"/>
</dbReference>
<dbReference type="Proteomes" id="UP000186039">
    <property type="component" value="Unassembled WGS sequence"/>
</dbReference>
<gene>
    <name evidence="2" type="ORF">BIY20_01825</name>
</gene>